<dbReference type="PATRIC" id="fig|1217799.6.peg.1871"/>
<organism evidence="1 2">
    <name type="scientific">Dehalogenimonas alkenigignens</name>
    <dbReference type="NCBI Taxonomy" id="1217799"/>
    <lineage>
        <taxon>Bacteria</taxon>
        <taxon>Bacillati</taxon>
        <taxon>Chloroflexota</taxon>
        <taxon>Dehalococcoidia</taxon>
        <taxon>Dehalococcoidales</taxon>
        <taxon>Dehalococcoidaceae</taxon>
        <taxon>Dehalogenimonas</taxon>
    </lineage>
</organism>
<accession>A0A0W0GK67</accession>
<proteinExistence type="predicted"/>
<dbReference type="RefSeq" id="WP_058439881.1">
    <property type="nucleotide sequence ID" value="NZ_KQ758903.1"/>
</dbReference>
<dbReference type="InterPro" id="IPR025503">
    <property type="entry name" value="DUF4391"/>
</dbReference>
<dbReference type="Proteomes" id="UP000053947">
    <property type="component" value="Unassembled WGS sequence"/>
</dbReference>
<reference evidence="1 2" key="1">
    <citation type="submission" date="2015-06" db="EMBL/GenBank/DDBJ databases">
        <title>Genome sequence of the organohalide-respiring Dehalogenimonas alkenigignens type strain (IP3-3T).</title>
        <authorList>
            <person name="Key T.A."/>
            <person name="Richmond D.P."/>
            <person name="Bowman K.S."/>
            <person name="Cho Y.-J."/>
            <person name="Chun J."/>
            <person name="da Costa M.S."/>
            <person name="Rainey F.A."/>
            <person name="Moe W.M."/>
        </authorList>
    </citation>
    <scope>NUCLEOTIDE SEQUENCE [LARGE SCALE GENOMIC DNA]</scope>
    <source>
        <strain evidence="1 2">IP3-3</strain>
    </source>
</reference>
<sequence>MSLTAVINAFSIPSEARLDQRVPKKLLLEQDFPTVADKRLIQDGIDELFWVAALKPTNIGVPSFRDDVREYLEIAILSVKLRVSAKAPRLVELIHRAIPYPVVLVASQDEAIDLSLAHKRWSQGEIGKVVIEDLRRTAPFKPDELTGDESAFLASLALSSLPGHNLFTLYQGWLDCVSAMEAARQTGEFVRPIFGVKAANLRKSLDELTRIQHNIGLFRAQAEKEKQVSRRVTLNLEIQRMETELAAIVASLKDE</sequence>
<name>A0A0W0GK67_9CHLR</name>
<dbReference type="EMBL" id="LFDV01000002">
    <property type="protein sequence ID" value="KTB48969.1"/>
    <property type="molecule type" value="Genomic_DNA"/>
</dbReference>
<dbReference type="OrthoDB" id="9805811at2"/>
<dbReference type="STRING" id="1217799.DEALK_18160"/>
<dbReference type="AlphaFoldDB" id="A0A0W0GK67"/>
<keyword evidence="2" id="KW-1185">Reference proteome</keyword>
<evidence type="ECO:0000313" key="1">
    <source>
        <dbReference type="EMBL" id="KTB48969.1"/>
    </source>
</evidence>
<comment type="caution">
    <text evidence="1">The sequence shown here is derived from an EMBL/GenBank/DDBJ whole genome shotgun (WGS) entry which is preliminary data.</text>
</comment>
<evidence type="ECO:0008006" key="3">
    <source>
        <dbReference type="Google" id="ProtNLM"/>
    </source>
</evidence>
<dbReference type="Pfam" id="PF14335">
    <property type="entry name" value="DUF4391"/>
    <property type="match status" value="1"/>
</dbReference>
<evidence type="ECO:0000313" key="2">
    <source>
        <dbReference type="Proteomes" id="UP000053947"/>
    </source>
</evidence>
<gene>
    <name evidence="1" type="ORF">DEALK_18160</name>
</gene>
<protein>
    <recommendedName>
        <fullName evidence="3">DUF4391 domain-containing protein</fullName>
    </recommendedName>
</protein>